<dbReference type="Gene3D" id="2.40.50.180">
    <property type="entry name" value="CheA-289, Domain 4"/>
    <property type="match status" value="1"/>
</dbReference>
<dbReference type="GO" id="GO:0007165">
    <property type="term" value="P:signal transduction"/>
    <property type="evidence" value="ECO:0007669"/>
    <property type="project" value="InterPro"/>
</dbReference>
<dbReference type="EMBL" id="CP001013">
    <property type="protein sequence ID" value="ACB36223.1"/>
    <property type="molecule type" value="Genomic_DNA"/>
</dbReference>
<dbReference type="InterPro" id="IPR036061">
    <property type="entry name" value="CheW-like_dom_sf"/>
</dbReference>
<dbReference type="OrthoDB" id="5298045at2"/>
<dbReference type="KEGG" id="lch:Lcho_3969"/>
<accession>B1Y8F7</accession>
<gene>
    <name evidence="2" type="ordered locus">Lcho_3969</name>
</gene>
<dbReference type="Proteomes" id="UP000001693">
    <property type="component" value="Chromosome"/>
</dbReference>
<dbReference type="Pfam" id="PF01584">
    <property type="entry name" value="CheW"/>
    <property type="match status" value="1"/>
</dbReference>
<evidence type="ECO:0000259" key="1">
    <source>
        <dbReference type="PROSITE" id="PS50851"/>
    </source>
</evidence>
<dbReference type="PROSITE" id="PS50851">
    <property type="entry name" value="CHEW"/>
    <property type="match status" value="1"/>
</dbReference>
<dbReference type="STRING" id="395495.Lcho_3969"/>
<feature type="domain" description="CheW-like" evidence="1">
    <location>
        <begin position="27"/>
        <end position="169"/>
    </location>
</feature>
<name>B1Y8F7_LEPCP</name>
<organism evidence="2 3">
    <name type="scientific">Leptothrix cholodnii (strain ATCC 51168 / LMG 8142 / SP-6)</name>
    <name type="common">Leptothrix discophora (strain SP-6)</name>
    <dbReference type="NCBI Taxonomy" id="395495"/>
    <lineage>
        <taxon>Bacteria</taxon>
        <taxon>Pseudomonadati</taxon>
        <taxon>Pseudomonadota</taxon>
        <taxon>Betaproteobacteria</taxon>
        <taxon>Burkholderiales</taxon>
        <taxon>Sphaerotilaceae</taxon>
        <taxon>Leptothrix</taxon>
    </lineage>
</organism>
<dbReference type="SMART" id="SM00260">
    <property type="entry name" value="CheW"/>
    <property type="match status" value="1"/>
</dbReference>
<protein>
    <submittedName>
        <fullName evidence="2">CheW protein</fullName>
    </submittedName>
</protein>
<dbReference type="GO" id="GO:0006935">
    <property type="term" value="P:chemotaxis"/>
    <property type="evidence" value="ECO:0007669"/>
    <property type="project" value="InterPro"/>
</dbReference>
<reference evidence="2 3" key="1">
    <citation type="submission" date="2008-03" db="EMBL/GenBank/DDBJ databases">
        <title>Complete sequence of Leptothrix cholodnii SP-6.</title>
        <authorList>
            <consortium name="US DOE Joint Genome Institute"/>
            <person name="Copeland A."/>
            <person name="Lucas S."/>
            <person name="Lapidus A."/>
            <person name="Glavina del Rio T."/>
            <person name="Dalin E."/>
            <person name="Tice H."/>
            <person name="Bruce D."/>
            <person name="Goodwin L."/>
            <person name="Pitluck S."/>
            <person name="Chertkov O."/>
            <person name="Brettin T."/>
            <person name="Detter J.C."/>
            <person name="Han C."/>
            <person name="Kuske C.R."/>
            <person name="Schmutz J."/>
            <person name="Larimer F."/>
            <person name="Land M."/>
            <person name="Hauser L."/>
            <person name="Kyrpides N."/>
            <person name="Lykidis A."/>
            <person name="Emerson D."/>
            <person name="Richardson P."/>
        </authorList>
    </citation>
    <scope>NUCLEOTIDE SEQUENCE [LARGE SCALE GENOMIC DNA]</scope>
    <source>
        <strain evidence="3">ATCC 51168 / LMG 8142 / SP-6</strain>
    </source>
</reference>
<dbReference type="HOGENOM" id="CLU_048995_6_0_4"/>
<dbReference type="AlphaFoldDB" id="B1Y8F7"/>
<dbReference type="RefSeq" id="WP_012348968.1">
    <property type="nucleotide sequence ID" value="NC_010524.1"/>
</dbReference>
<evidence type="ECO:0000313" key="3">
    <source>
        <dbReference type="Proteomes" id="UP000001693"/>
    </source>
</evidence>
<dbReference type="eggNOG" id="COG0835">
    <property type="taxonomic scope" value="Bacteria"/>
</dbReference>
<proteinExistence type="predicted"/>
<keyword evidence="3" id="KW-1185">Reference proteome</keyword>
<dbReference type="SUPFAM" id="SSF50341">
    <property type="entry name" value="CheW-like"/>
    <property type="match status" value="1"/>
</dbReference>
<dbReference type="InterPro" id="IPR002545">
    <property type="entry name" value="CheW-lke_dom"/>
</dbReference>
<sequence>MANKEALRELQGRLAERLHEVKTQERTLSWLAVESGGHGFLLPLAEAGEIFQPGALLSVPHALPWFLGVANLRGVLAGVVDLAGFLGLRSRLPEGERDQARVVAFNPTLEINGALQVDRLAGLRNQTQLTPEAVDVHAQPGFVGGRYHDAGGRVWQELRLAVLARDERFLRIVKGA</sequence>
<evidence type="ECO:0000313" key="2">
    <source>
        <dbReference type="EMBL" id="ACB36223.1"/>
    </source>
</evidence>